<name>A0ABP0I6L6_9DINO</name>
<feature type="compositionally biased region" description="Basic residues" evidence="1">
    <location>
        <begin position="384"/>
        <end position="397"/>
    </location>
</feature>
<keyword evidence="4" id="KW-1185">Reference proteome</keyword>
<organism evidence="2 4">
    <name type="scientific">Durusdinium trenchii</name>
    <dbReference type="NCBI Taxonomy" id="1381693"/>
    <lineage>
        <taxon>Eukaryota</taxon>
        <taxon>Sar</taxon>
        <taxon>Alveolata</taxon>
        <taxon>Dinophyceae</taxon>
        <taxon>Suessiales</taxon>
        <taxon>Symbiodiniaceae</taxon>
        <taxon>Durusdinium</taxon>
    </lineage>
</organism>
<accession>A0ABP0I6L6</accession>
<evidence type="ECO:0000313" key="3">
    <source>
        <dbReference type="EMBL" id="CAK8997620.1"/>
    </source>
</evidence>
<feature type="compositionally biased region" description="Polar residues" evidence="1">
    <location>
        <begin position="416"/>
        <end position="429"/>
    </location>
</feature>
<sequence>MSGGRARNTASAAELCRLMRLHVGHLDEEKYRASNYEDVVTEYEELMLDILALTERPNRSALEAAAKLAFTGVQASEQAMFAQQLHKAFKKCRTKAKSVTSGAKTAASVLRVVKRLRDLGRSSATPLPVASGTAASSSADTTMDNAGILQQDVFAAMGVSPPKKVRRLAPRPSEALTVASSAPDLKEGATVVQFFEWEKRVAVRMHPGGRREEAKMSGSNGFLVATWRDGAQEETECPTLLEDLATRKKPASAPKKRPAQKRPAAAPAAAALASEGEANSEESLSPLPDLYNEKTGKTMLGTERQKLRPNGFLAPVLQDNWECKRGNARSSPSWTKEDWEYYMKDWLKNVKEQLGETQKTWGWTKEKAGKKRSGNQAKRESWYNKKRFDKLSQKRARQAADALQRKDKETWEKEVSTQTPRTVATQTDLTDPWPESQPDQPDNVAYSPTVTGLEEVEVTIVPKEPMGPNDLHLVEKEHVETEENLRMVATAVEAAQRGTMALIQRLLPIDPKNNDAMNAQMVFLSDCAQAALTADDYLSAVASLVKVNQLPWWAPFDKLENLEVALRVKADTDKALEPKHRAVSNAKTALSSLLDGLRVLMKRAEALKGDEEPKILLELAQELAEATQKAMDAKDAACKVELQHRGFV</sequence>
<feature type="compositionally biased region" description="Basic residues" evidence="1">
    <location>
        <begin position="247"/>
        <end position="260"/>
    </location>
</feature>
<evidence type="ECO:0000313" key="4">
    <source>
        <dbReference type="Proteomes" id="UP001642464"/>
    </source>
</evidence>
<feature type="region of interest" description="Disordered" evidence="1">
    <location>
        <begin position="361"/>
        <end position="443"/>
    </location>
</feature>
<dbReference type="EMBL" id="CAXAMM010002836">
    <property type="protein sequence ID" value="CAK8997620.1"/>
    <property type="molecule type" value="Genomic_DNA"/>
</dbReference>
<feature type="compositionally biased region" description="Basic and acidic residues" evidence="1">
    <location>
        <begin position="403"/>
        <end position="415"/>
    </location>
</feature>
<protein>
    <submittedName>
        <fullName evidence="2">Uncharacterized protein</fullName>
    </submittedName>
</protein>
<feature type="region of interest" description="Disordered" evidence="1">
    <location>
        <begin position="244"/>
        <end position="292"/>
    </location>
</feature>
<comment type="caution">
    <text evidence="2">The sequence shown here is derived from an EMBL/GenBank/DDBJ whole genome shotgun (WGS) entry which is preliminary data.</text>
</comment>
<gene>
    <name evidence="2" type="ORF">SCF082_LOCUS5264</name>
    <name evidence="3" type="ORF">SCF082_LOCUS5277</name>
</gene>
<evidence type="ECO:0000313" key="2">
    <source>
        <dbReference type="EMBL" id="CAK8997596.1"/>
    </source>
</evidence>
<proteinExistence type="predicted"/>
<feature type="compositionally biased region" description="Low complexity" evidence="1">
    <location>
        <begin position="261"/>
        <end position="273"/>
    </location>
</feature>
<dbReference type="EMBL" id="CAXAMM010002825">
    <property type="protein sequence ID" value="CAK8997596.1"/>
    <property type="molecule type" value="Genomic_DNA"/>
</dbReference>
<evidence type="ECO:0000256" key="1">
    <source>
        <dbReference type="SAM" id="MobiDB-lite"/>
    </source>
</evidence>
<dbReference type="Proteomes" id="UP001642464">
    <property type="component" value="Unassembled WGS sequence"/>
</dbReference>
<reference evidence="2 4" key="1">
    <citation type="submission" date="2024-02" db="EMBL/GenBank/DDBJ databases">
        <authorList>
            <person name="Chen Y."/>
            <person name="Shah S."/>
            <person name="Dougan E. K."/>
            <person name="Thang M."/>
            <person name="Chan C."/>
        </authorList>
    </citation>
    <scope>NUCLEOTIDE SEQUENCE [LARGE SCALE GENOMIC DNA]</scope>
</reference>